<reference evidence="3 4" key="1">
    <citation type="submission" date="2018-02" db="EMBL/GenBank/DDBJ databases">
        <title>Complete genome sequence of Streptomyces dengpaensis, the producer of angucyclines.</title>
        <authorList>
            <person name="Yumei L."/>
        </authorList>
    </citation>
    <scope>NUCLEOTIDE SEQUENCE [LARGE SCALE GENOMIC DNA]</scope>
    <source>
        <strain evidence="3 4">XZHG99</strain>
    </source>
</reference>
<sequence>MPHAFVIVAFVVTAACLAPDAHNVQDVLRLLAGAGGIGAAVVVLAVMPSRGGGRLSRIVRAYFNAGN</sequence>
<keyword evidence="4" id="KW-1185">Reference proteome</keyword>
<keyword evidence="1" id="KW-1133">Transmembrane helix</keyword>
<evidence type="ECO:0000313" key="3">
    <source>
        <dbReference type="EMBL" id="AVH60884.1"/>
    </source>
</evidence>
<protein>
    <submittedName>
        <fullName evidence="3">Uncharacterized protein</fullName>
    </submittedName>
</protein>
<dbReference type="EMBL" id="CP026652">
    <property type="protein sequence ID" value="AVH54502.1"/>
    <property type="molecule type" value="Genomic_DNA"/>
</dbReference>
<evidence type="ECO:0000256" key="1">
    <source>
        <dbReference type="SAM" id="Phobius"/>
    </source>
</evidence>
<gene>
    <name evidence="2" type="ORF">C4B68_00070</name>
    <name evidence="3" type="ORF">C4B68_39945</name>
</gene>
<organism evidence="3 4">
    <name type="scientific">Streptomyces dengpaensis</name>
    <dbReference type="NCBI Taxonomy" id="2049881"/>
    <lineage>
        <taxon>Bacteria</taxon>
        <taxon>Bacillati</taxon>
        <taxon>Actinomycetota</taxon>
        <taxon>Actinomycetes</taxon>
        <taxon>Kitasatosporales</taxon>
        <taxon>Streptomycetaceae</taxon>
        <taxon>Streptomyces</taxon>
    </lineage>
</organism>
<dbReference type="RefSeq" id="WP_099506670.1">
    <property type="nucleotide sequence ID" value="NZ_CP026652.1"/>
</dbReference>
<dbReference type="EMBL" id="CP026652">
    <property type="protein sequence ID" value="AVH60884.1"/>
    <property type="molecule type" value="Genomic_DNA"/>
</dbReference>
<dbReference type="Proteomes" id="UP000238413">
    <property type="component" value="Chromosome"/>
</dbReference>
<evidence type="ECO:0000313" key="2">
    <source>
        <dbReference type="EMBL" id="AVH54502.1"/>
    </source>
</evidence>
<keyword evidence="1" id="KW-0812">Transmembrane</keyword>
<proteinExistence type="predicted"/>
<accession>A0ABN5ICH0</accession>
<keyword evidence="1" id="KW-0472">Membrane</keyword>
<name>A0ABN5ICH0_9ACTN</name>
<evidence type="ECO:0000313" key="4">
    <source>
        <dbReference type="Proteomes" id="UP000238413"/>
    </source>
</evidence>
<feature type="transmembrane region" description="Helical" evidence="1">
    <location>
        <begin position="27"/>
        <end position="47"/>
    </location>
</feature>